<gene>
    <name evidence="1" type="ORF">HOLleu_24641</name>
</gene>
<evidence type="ECO:0000313" key="1">
    <source>
        <dbReference type="EMBL" id="KAJ8031448.1"/>
    </source>
</evidence>
<organism evidence="1 2">
    <name type="scientific">Holothuria leucospilota</name>
    <name type="common">Black long sea cucumber</name>
    <name type="synonym">Mertensiothuria leucospilota</name>
    <dbReference type="NCBI Taxonomy" id="206669"/>
    <lineage>
        <taxon>Eukaryota</taxon>
        <taxon>Metazoa</taxon>
        <taxon>Echinodermata</taxon>
        <taxon>Eleutherozoa</taxon>
        <taxon>Echinozoa</taxon>
        <taxon>Holothuroidea</taxon>
        <taxon>Aspidochirotacea</taxon>
        <taxon>Aspidochirotida</taxon>
        <taxon>Holothuriidae</taxon>
        <taxon>Holothuria</taxon>
    </lineage>
</organism>
<proteinExistence type="predicted"/>
<dbReference type="OrthoDB" id="10503920at2759"/>
<keyword evidence="2" id="KW-1185">Reference proteome</keyword>
<dbReference type="AlphaFoldDB" id="A0A9Q1BRN6"/>
<reference evidence="1" key="1">
    <citation type="submission" date="2021-10" db="EMBL/GenBank/DDBJ databases">
        <title>Tropical sea cucumber genome reveals ecological adaptation and Cuvierian tubules defense mechanism.</title>
        <authorList>
            <person name="Chen T."/>
        </authorList>
    </citation>
    <scope>NUCLEOTIDE SEQUENCE</scope>
    <source>
        <strain evidence="1">Nanhai2018</strain>
        <tissue evidence="1">Muscle</tissue>
    </source>
</reference>
<dbReference type="EMBL" id="JAIZAY010000012">
    <property type="protein sequence ID" value="KAJ8031448.1"/>
    <property type="molecule type" value="Genomic_DNA"/>
</dbReference>
<evidence type="ECO:0000313" key="2">
    <source>
        <dbReference type="Proteomes" id="UP001152320"/>
    </source>
</evidence>
<accession>A0A9Q1BRN6</accession>
<comment type="caution">
    <text evidence="1">The sequence shown here is derived from an EMBL/GenBank/DDBJ whole genome shotgun (WGS) entry which is preliminary data.</text>
</comment>
<dbReference type="Proteomes" id="UP001152320">
    <property type="component" value="Chromosome 12"/>
</dbReference>
<name>A0A9Q1BRN6_HOLLE</name>
<protein>
    <submittedName>
        <fullName evidence="1">Uncharacterized protein</fullName>
    </submittedName>
</protein>
<sequence length="214" mass="25394">MNPEAPSVDQILEETDQRPKDIRESFNILQSLVRRYFIQRGFECSTEEGRDAYIVPDRFLRFHDFSMVELARYHNLICLMKTMESMEIVSSQFRSWLETTNFGHFQWLIDVYEMECSNIYTSCLGLQPENLLSTINNENEINDIRRYLLHVIEAFEKLQRTRTKQVTLQQQDDSVESGSADLRDLDVNWKELVNAREQLPYFEMLDGLFVKVNE</sequence>